<name>A0A9Q0EGY4_9TELE</name>
<sequence>MGQILKVLAPGRGLEKKKIRALACPSYACMGSPPHLPTLYSTSNDFIFFFLFSKGFGRDLPRPGPGTVPVTR</sequence>
<dbReference type="EMBL" id="JANIIK010000043">
    <property type="protein sequence ID" value="KAJ3605581.1"/>
    <property type="molecule type" value="Genomic_DNA"/>
</dbReference>
<evidence type="ECO:0000313" key="1">
    <source>
        <dbReference type="EMBL" id="KAJ3605581.1"/>
    </source>
</evidence>
<keyword evidence="2" id="KW-1185">Reference proteome</keyword>
<protein>
    <submittedName>
        <fullName evidence="1">Uncharacterized protein</fullName>
    </submittedName>
</protein>
<proteinExistence type="predicted"/>
<dbReference type="AlphaFoldDB" id="A0A9Q0EGY4"/>
<gene>
    <name evidence="1" type="ORF">NHX12_027626</name>
</gene>
<comment type="caution">
    <text evidence="1">The sequence shown here is derived from an EMBL/GenBank/DDBJ whole genome shotgun (WGS) entry which is preliminary data.</text>
</comment>
<organism evidence="1 2">
    <name type="scientific">Muraenolepis orangiensis</name>
    <name type="common">Patagonian moray cod</name>
    <dbReference type="NCBI Taxonomy" id="630683"/>
    <lineage>
        <taxon>Eukaryota</taxon>
        <taxon>Metazoa</taxon>
        <taxon>Chordata</taxon>
        <taxon>Craniata</taxon>
        <taxon>Vertebrata</taxon>
        <taxon>Euteleostomi</taxon>
        <taxon>Actinopterygii</taxon>
        <taxon>Neopterygii</taxon>
        <taxon>Teleostei</taxon>
        <taxon>Neoteleostei</taxon>
        <taxon>Acanthomorphata</taxon>
        <taxon>Zeiogadaria</taxon>
        <taxon>Gadariae</taxon>
        <taxon>Gadiformes</taxon>
        <taxon>Muraenolepidoidei</taxon>
        <taxon>Muraenolepididae</taxon>
        <taxon>Muraenolepis</taxon>
    </lineage>
</organism>
<accession>A0A9Q0EGY4</accession>
<reference evidence="1" key="1">
    <citation type="submission" date="2022-07" db="EMBL/GenBank/DDBJ databases">
        <title>Chromosome-level genome of Muraenolepis orangiensis.</title>
        <authorList>
            <person name="Kim J."/>
        </authorList>
    </citation>
    <scope>NUCLEOTIDE SEQUENCE</scope>
    <source>
        <strain evidence="1">KU_S4_2022</strain>
        <tissue evidence="1">Muscle</tissue>
    </source>
</reference>
<evidence type="ECO:0000313" key="2">
    <source>
        <dbReference type="Proteomes" id="UP001148018"/>
    </source>
</evidence>
<dbReference type="Proteomes" id="UP001148018">
    <property type="component" value="Unassembled WGS sequence"/>
</dbReference>